<dbReference type="EMBL" id="LUHQ01000005">
    <property type="protein sequence ID" value="OAO90456.1"/>
    <property type="molecule type" value="Genomic_DNA"/>
</dbReference>
<feature type="region of interest" description="Disordered" evidence="1">
    <location>
        <begin position="48"/>
        <end position="78"/>
    </location>
</feature>
<keyword evidence="2" id="KW-0732">Signal</keyword>
<feature type="chain" id="PRO_5033256234" description="Transmembrane protein" evidence="2">
    <location>
        <begin position="29"/>
        <end position="78"/>
    </location>
</feature>
<reference evidence="3" key="2">
    <citation type="submission" date="2016-03" db="EMBL/GenBank/DDBJ databases">
        <title>Full-length assembly of Arabidopsis thaliana Ler reveals the complement of translocations and inversions.</title>
        <authorList>
            <person name="Zapata L."/>
            <person name="Schneeberger K."/>
            <person name="Ossowski S."/>
        </authorList>
    </citation>
    <scope>NUCLEOTIDE SEQUENCE [LARGE SCALE GENOMIC DNA]</scope>
    <source>
        <tissue evidence="3">Leaf</tissue>
    </source>
</reference>
<feature type="signal peptide" evidence="2">
    <location>
        <begin position="1"/>
        <end position="28"/>
    </location>
</feature>
<evidence type="ECO:0000256" key="2">
    <source>
        <dbReference type="SAM" id="SignalP"/>
    </source>
</evidence>
<name>A0A178U9G4_ARATH</name>
<dbReference type="AlphaFoldDB" id="A0A178U9G4"/>
<evidence type="ECO:0000313" key="3">
    <source>
        <dbReference type="EMBL" id="OAO90456.1"/>
    </source>
</evidence>
<evidence type="ECO:0008006" key="7">
    <source>
        <dbReference type="Google" id="ProtNLM"/>
    </source>
</evidence>
<evidence type="ECO:0000256" key="1">
    <source>
        <dbReference type="SAM" id="MobiDB-lite"/>
    </source>
</evidence>
<dbReference type="Proteomes" id="UP000426265">
    <property type="component" value="Unassembled WGS sequence"/>
</dbReference>
<sequence>MAKNLGIVFLVLVVLLVPCSINYGLVSAQPQELFPQIEWRRMMITVRSSTSQRARKRDIPPSPSPSSPPSLLSQAPGL</sequence>
<dbReference type="Proteomes" id="UP000078284">
    <property type="component" value="Chromosome 5"/>
</dbReference>
<proteinExistence type="predicted"/>
<reference evidence="4 6" key="3">
    <citation type="submission" date="2019-11" db="EMBL/GenBank/DDBJ databases">
        <authorList>
            <person name="Jiao W.-B."/>
            <person name="Schneeberger K."/>
        </authorList>
    </citation>
    <scope>NUCLEOTIDE SEQUENCE [LARGE SCALE GENOMIC DNA]</scope>
    <source>
        <strain evidence="6">cv. An-1</strain>
    </source>
</reference>
<evidence type="ECO:0000313" key="4">
    <source>
        <dbReference type="EMBL" id="VYS69279.1"/>
    </source>
</evidence>
<gene>
    <name evidence="3" type="ordered locus">AXX17_At5g42690</name>
    <name evidence="4" type="ORF">AN1_LOCUS24665</name>
</gene>
<evidence type="ECO:0000313" key="5">
    <source>
        <dbReference type="Proteomes" id="UP000078284"/>
    </source>
</evidence>
<feature type="compositionally biased region" description="Low complexity" evidence="1">
    <location>
        <begin position="69"/>
        <end position="78"/>
    </location>
</feature>
<protein>
    <recommendedName>
        <fullName evidence="7">Transmembrane protein</fullName>
    </recommendedName>
</protein>
<accession>A0A178U9G4</accession>
<dbReference type="EMBL" id="CACRSJ010000110">
    <property type="protein sequence ID" value="VYS69279.1"/>
    <property type="molecule type" value="Genomic_DNA"/>
</dbReference>
<reference evidence="5" key="1">
    <citation type="journal article" date="2016" name="Proc. Natl. Acad. Sci. U.S.A.">
        <title>Chromosome-level assembly of Arabidopsis thaliana Ler reveals the extent of translocation and inversion polymorphisms.</title>
        <authorList>
            <person name="Zapata L."/>
            <person name="Ding J."/>
            <person name="Willing E.M."/>
            <person name="Hartwig B."/>
            <person name="Bezdan D."/>
            <person name="Jiao W.B."/>
            <person name="Patel V."/>
            <person name="Velikkakam James G."/>
            <person name="Koornneef M."/>
            <person name="Ossowski S."/>
            <person name="Schneeberger K."/>
        </authorList>
    </citation>
    <scope>NUCLEOTIDE SEQUENCE [LARGE SCALE GENOMIC DNA]</scope>
    <source>
        <strain evidence="5">cv. Landsberg erecta</strain>
    </source>
</reference>
<organism evidence="3 5">
    <name type="scientific">Arabidopsis thaliana</name>
    <name type="common">Mouse-ear cress</name>
    <dbReference type="NCBI Taxonomy" id="3702"/>
    <lineage>
        <taxon>Eukaryota</taxon>
        <taxon>Viridiplantae</taxon>
        <taxon>Streptophyta</taxon>
        <taxon>Embryophyta</taxon>
        <taxon>Tracheophyta</taxon>
        <taxon>Spermatophyta</taxon>
        <taxon>Magnoliopsida</taxon>
        <taxon>eudicotyledons</taxon>
        <taxon>Gunneridae</taxon>
        <taxon>Pentapetalae</taxon>
        <taxon>rosids</taxon>
        <taxon>malvids</taxon>
        <taxon>Brassicales</taxon>
        <taxon>Brassicaceae</taxon>
        <taxon>Camelineae</taxon>
        <taxon>Arabidopsis</taxon>
    </lineage>
</organism>
<evidence type="ECO:0000313" key="6">
    <source>
        <dbReference type="Proteomes" id="UP000426265"/>
    </source>
</evidence>